<sequence>MGGKPDKLRQRMSANDLPDPAELHVVNIKSGIVAGLIARADELGVACEGWFAGLRLQRAQFEADPPVYLSYRQACEIVRRALRSLPGQAHGLVIGQRQDVGHFGLLGLAMLTAEDFGEALRIGIHYAPITGAMMELQLEPCRGGDGRDCVAVSARMRTREAEIEPFLCEELFASCLMLCRGLLGPGFSPLAAELAYPAPAHAADYARVFGCAVDFDAGCNRVVIERRWLQVAMPAHNPASAAHVLALCREQMPSERPVNEIVGAVERLLLLQLADAPRLIDIAAELHLTERTLRRHLCDAGTSYKAIHDRVRREAAEALLRSPDARIAEVGAAVGFRDAREFRRAFKRWTGMAPREMRQRAN</sequence>
<dbReference type="AlphaFoldDB" id="A0A508AZN3"/>
<dbReference type="Gene3D" id="1.10.10.60">
    <property type="entry name" value="Homeodomain-like"/>
    <property type="match status" value="1"/>
</dbReference>
<comment type="caution">
    <text evidence="1">The sequence shown here is derived from an EMBL/GenBank/DDBJ whole genome shotgun (WGS) entry which is preliminary data.</text>
</comment>
<dbReference type="GO" id="GO:0003700">
    <property type="term" value="F:DNA-binding transcription factor activity"/>
    <property type="evidence" value="ECO:0007669"/>
    <property type="project" value="InterPro"/>
</dbReference>
<organism evidence="1 2">
    <name type="scientific">Marilutibacter maris</name>
    <dbReference type="NCBI Taxonomy" id="1605891"/>
    <lineage>
        <taxon>Bacteria</taxon>
        <taxon>Pseudomonadati</taxon>
        <taxon>Pseudomonadota</taxon>
        <taxon>Gammaproteobacteria</taxon>
        <taxon>Lysobacterales</taxon>
        <taxon>Lysobacteraceae</taxon>
        <taxon>Marilutibacter</taxon>
    </lineage>
</organism>
<protein>
    <submittedName>
        <fullName evidence="1">Helix-turn-helix domain-containing protein</fullName>
    </submittedName>
</protein>
<dbReference type="InterPro" id="IPR032687">
    <property type="entry name" value="AraC-type_N"/>
</dbReference>
<dbReference type="Pfam" id="PF12833">
    <property type="entry name" value="HTH_18"/>
    <property type="match status" value="1"/>
</dbReference>
<dbReference type="PANTHER" id="PTHR47894">
    <property type="entry name" value="HTH-TYPE TRANSCRIPTIONAL REGULATOR GADX"/>
    <property type="match status" value="1"/>
</dbReference>
<dbReference type="SUPFAM" id="SSF46689">
    <property type="entry name" value="Homeodomain-like"/>
    <property type="match status" value="1"/>
</dbReference>
<dbReference type="Proteomes" id="UP000320431">
    <property type="component" value="Unassembled WGS sequence"/>
</dbReference>
<dbReference type="PANTHER" id="PTHR47894:SF1">
    <property type="entry name" value="HTH-TYPE TRANSCRIPTIONAL REGULATOR VQSM"/>
    <property type="match status" value="1"/>
</dbReference>
<gene>
    <name evidence="1" type="ORF">FKV24_002830</name>
</gene>
<name>A0A508AZN3_9GAMM</name>
<dbReference type="PROSITE" id="PS01124">
    <property type="entry name" value="HTH_ARAC_FAMILY_2"/>
    <property type="match status" value="1"/>
</dbReference>
<dbReference type="InterPro" id="IPR018060">
    <property type="entry name" value="HTH_AraC"/>
</dbReference>
<dbReference type="EMBL" id="VICD02000030">
    <property type="protein sequence ID" value="KAB8198302.1"/>
    <property type="molecule type" value="Genomic_DNA"/>
</dbReference>
<evidence type="ECO:0000313" key="2">
    <source>
        <dbReference type="Proteomes" id="UP000320431"/>
    </source>
</evidence>
<dbReference type="SMART" id="SM00342">
    <property type="entry name" value="HTH_ARAC"/>
    <property type="match status" value="1"/>
</dbReference>
<accession>A0A508AZN3</accession>
<evidence type="ECO:0000313" key="1">
    <source>
        <dbReference type="EMBL" id="KAB8198302.1"/>
    </source>
</evidence>
<dbReference type="InterPro" id="IPR009057">
    <property type="entry name" value="Homeodomain-like_sf"/>
</dbReference>
<dbReference type="GO" id="GO:0000976">
    <property type="term" value="F:transcription cis-regulatory region binding"/>
    <property type="evidence" value="ECO:0007669"/>
    <property type="project" value="TreeGrafter"/>
</dbReference>
<dbReference type="Pfam" id="PF12625">
    <property type="entry name" value="Arabinose_bd"/>
    <property type="match status" value="1"/>
</dbReference>
<reference evidence="1 2" key="1">
    <citation type="submission" date="2019-10" db="EMBL/GenBank/DDBJ databases">
        <title>Lysobacter alkalisoli sp. nov., isolated from saline-alkaline soil.</title>
        <authorList>
            <person name="Sun J.-Q."/>
        </authorList>
    </citation>
    <scope>NUCLEOTIDE SEQUENCE [LARGE SCALE GENOMIC DNA]</scope>
    <source>
        <strain evidence="1 2">KCTC 42381</strain>
    </source>
</reference>
<dbReference type="GO" id="GO:0005829">
    <property type="term" value="C:cytosol"/>
    <property type="evidence" value="ECO:0007669"/>
    <property type="project" value="TreeGrafter"/>
</dbReference>
<proteinExistence type="predicted"/>